<gene>
    <name evidence="3" type="ORF">HW450_05265</name>
</gene>
<evidence type="ECO:0000313" key="3">
    <source>
        <dbReference type="EMBL" id="QMV86126.1"/>
    </source>
</evidence>
<dbReference type="InterPro" id="IPR045857">
    <property type="entry name" value="O16G_dom_2"/>
</dbReference>
<evidence type="ECO:0000256" key="1">
    <source>
        <dbReference type="ARBA" id="ARBA00008061"/>
    </source>
</evidence>
<dbReference type="RefSeq" id="WP_182386939.1">
    <property type="nucleotide sequence ID" value="NZ_CP059833.1"/>
</dbReference>
<dbReference type="AlphaFoldDB" id="A0A7G5FHN5"/>
<dbReference type="Gene3D" id="3.20.20.80">
    <property type="entry name" value="Glycosidases"/>
    <property type="match status" value="2"/>
</dbReference>
<proteinExistence type="inferred from homology"/>
<evidence type="ECO:0000313" key="4">
    <source>
        <dbReference type="Proteomes" id="UP000515570"/>
    </source>
</evidence>
<sequence>MTQSNQWVESAVFYQIYPASFADSNSDGIGDLRGIVTHLDYLSSLGITGIWLNPCFASPFKDGGYDVADYYSVAPRYGTNDDLIALFSAAHERGIKVILDLVPSHTSEQHPWFTLSSEATPNAYSDRYIWTSHAFDHGDGMPFIGGETPRDATYILNFFKSQPALNYGFAEITRPWQQPIDAPGPLANRRAMADVLKYWLARGADGFRVDMADSLVKNDGTDKTTTITVWQNILAEVKAEFPDAFFVSEWGKPWQAVEAGFDADFYLDWRGNGYNHLVRNTDTALDRVNDLSFFNSDSESTAQEFLDCYLPQLAQIQGRGFFSLISGNHDCPRLAPRLNEAERKLFFTFLLTMPGVPFIYYGDEIGMTYRQLPTHEGGYARTGSRTPMQWDSDKLNFGFSDVATDLLYLPVGDDPAVSVTSQEGANGTMLETVRSLIGLRQQHPALGASANVEFCSEDGHDEPHPKLLSFLRSTADETLLVVINLHHHVVKHPIVSGAERPIFSTGELPEIGEFSVAVPALTAVILSSSQGKDRS</sequence>
<protein>
    <submittedName>
        <fullName evidence="3">Glycosylase</fullName>
    </submittedName>
</protein>
<dbReference type="Proteomes" id="UP000515570">
    <property type="component" value="Chromosome"/>
</dbReference>
<reference evidence="3 4" key="1">
    <citation type="submission" date="2020-07" db="EMBL/GenBank/DDBJ databases">
        <title>non toxigenic Corynebacterium sp. nov from a clinical source.</title>
        <authorList>
            <person name="Bernier A.-M."/>
            <person name="Bernard K."/>
        </authorList>
    </citation>
    <scope>NUCLEOTIDE SEQUENCE [LARGE SCALE GENOMIC DNA]</scope>
    <source>
        <strain evidence="4">NML 93-0612</strain>
    </source>
</reference>
<dbReference type="Pfam" id="PF00128">
    <property type="entry name" value="Alpha-amylase"/>
    <property type="match status" value="1"/>
</dbReference>
<evidence type="ECO:0000259" key="2">
    <source>
        <dbReference type="SMART" id="SM00642"/>
    </source>
</evidence>
<dbReference type="EMBL" id="CP059833">
    <property type="protein sequence ID" value="QMV86126.1"/>
    <property type="molecule type" value="Genomic_DNA"/>
</dbReference>
<feature type="domain" description="Glycosyl hydrolase family 13 catalytic" evidence="2">
    <location>
        <begin position="15"/>
        <end position="385"/>
    </location>
</feature>
<dbReference type="GO" id="GO:0016853">
    <property type="term" value="F:isomerase activity"/>
    <property type="evidence" value="ECO:0007669"/>
    <property type="project" value="UniProtKB-KW"/>
</dbReference>
<dbReference type="InterPro" id="IPR017853">
    <property type="entry name" value="GH"/>
</dbReference>
<comment type="similarity">
    <text evidence="1">Belongs to the glycosyl hydrolase 13 family.</text>
</comment>
<keyword evidence="4" id="KW-1185">Reference proteome</keyword>
<dbReference type="GO" id="GO:0009313">
    <property type="term" value="P:oligosaccharide catabolic process"/>
    <property type="evidence" value="ECO:0007669"/>
    <property type="project" value="TreeGrafter"/>
</dbReference>
<dbReference type="InterPro" id="IPR006047">
    <property type="entry name" value="GH13_cat_dom"/>
</dbReference>
<dbReference type="SUPFAM" id="SSF51445">
    <property type="entry name" value="(Trans)glycosidases"/>
    <property type="match status" value="1"/>
</dbReference>
<accession>A0A7G5FHN5</accession>
<dbReference type="GO" id="GO:0004556">
    <property type="term" value="F:alpha-amylase activity"/>
    <property type="evidence" value="ECO:0007669"/>
    <property type="project" value="TreeGrafter"/>
</dbReference>
<dbReference type="PANTHER" id="PTHR10357">
    <property type="entry name" value="ALPHA-AMYLASE FAMILY MEMBER"/>
    <property type="match status" value="1"/>
</dbReference>
<dbReference type="Gene3D" id="3.90.400.10">
    <property type="entry name" value="Oligo-1,6-glucosidase, Domain 2"/>
    <property type="match status" value="1"/>
</dbReference>
<dbReference type="SMART" id="SM00642">
    <property type="entry name" value="Aamy"/>
    <property type="match status" value="1"/>
</dbReference>
<organism evidence="3 4">
    <name type="scientific">Corynebacterium hindlerae</name>
    <dbReference type="NCBI Taxonomy" id="699041"/>
    <lineage>
        <taxon>Bacteria</taxon>
        <taxon>Bacillati</taxon>
        <taxon>Actinomycetota</taxon>
        <taxon>Actinomycetes</taxon>
        <taxon>Mycobacteriales</taxon>
        <taxon>Corynebacteriaceae</taxon>
        <taxon>Corynebacterium</taxon>
    </lineage>
</organism>
<name>A0A7G5FHN5_9CORY</name>
<dbReference type="PANTHER" id="PTHR10357:SF179">
    <property type="entry name" value="NEUTRAL AND BASIC AMINO ACID TRANSPORT PROTEIN RBAT"/>
    <property type="match status" value="1"/>
</dbReference>